<gene>
    <name evidence="2" type="ORF">LWC34_02870</name>
</gene>
<dbReference type="InterPro" id="IPR000182">
    <property type="entry name" value="GNAT_dom"/>
</dbReference>
<reference evidence="2 3" key="1">
    <citation type="submission" date="2021-12" db="EMBL/GenBank/DDBJ databases">
        <title>Genome sequence of Kibdelosporangium philippinense ATCC 49844.</title>
        <authorList>
            <person name="Fedorov E.A."/>
            <person name="Omeragic M."/>
            <person name="Shalygina K.F."/>
            <person name="Maclea K.S."/>
        </authorList>
    </citation>
    <scope>NUCLEOTIDE SEQUENCE [LARGE SCALE GENOMIC DNA]</scope>
    <source>
        <strain evidence="2 3">ATCC 49844</strain>
    </source>
</reference>
<proteinExistence type="predicted"/>
<dbReference type="SUPFAM" id="SSF55729">
    <property type="entry name" value="Acyl-CoA N-acyltransferases (Nat)"/>
    <property type="match status" value="1"/>
</dbReference>
<dbReference type="EMBL" id="JAJVCN010000001">
    <property type="protein sequence ID" value="MCE7001787.1"/>
    <property type="molecule type" value="Genomic_DNA"/>
</dbReference>
<keyword evidence="3" id="KW-1185">Reference proteome</keyword>
<dbReference type="InterPro" id="IPR016181">
    <property type="entry name" value="Acyl_CoA_acyltransferase"/>
</dbReference>
<name>A0ABS8Z2V9_9PSEU</name>
<sequence length="147" mass="16138">MIDQTQATAAIFVTDSPAPQDVAVISDGLDEFNLLKAGINDRRDLAVLARDPDTQEVIGGLTGRTSLGLLFVDLFYLPPGLRGAGLGSEILRQAEEEARRRGCQTGVVYTISFQAPEFYERNGWQRFGEIPSGQGTSRVFMTKNLMR</sequence>
<accession>A0ABS8Z2V9</accession>
<dbReference type="CDD" id="cd04301">
    <property type="entry name" value="NAT_SF"/>
    <property type="match status" value="1"/>
</dbReference>
<dbReference type="Proteomes" id="UP001521150">
    <property type="component" value="Unassembled WGS sequence"/>
</dbReference>
<comment type="caution">
    <text evidence="2">The sequence shown here is derived from an EMBL/GenBank/DDBJ whole genome shotgun (WGS) entry which is preliminary data.</text>
</comment>
<organism evidence="2 3">
    <name type="scientific">Kibdelosporangium philippinense</name>
    <dbReference type="NCBI Taxonomy" id="211113"/>
    <lineage>
        <taxon>Bacteria</taxon>
        <taxon>Bacillati</taxon>
        <taxon>Actinomycetota</taxon>
        <taxon>Actinomycetes</taxon>
        <taxon>Pseudonocardiales</taxon>
        <taxon>Pseudonocardiaceae</taxon>
        <taxon>Kibdelosporangium</taxon>
    </lineage>
</organism>
<feature type="domain" description="N-acetyltransferase" evidence="1">
    <location>
        <begin position="2"/>
        <end position="146"/>
    </location>
</feature>
<dbReference type="PROSITE" id="PS51186">
    <property type="entry name" value="GNAT"/>
    <property type="match status" value="1"/>
</dbReference>
<evidence type="ECO:0000313" key="2">
    <source>
        <dbReference type="EMBL" id="MCE7001787.1"/>
    </source>
</evidence>
<evidence type="ECO:0000259" key="1">
    <source>
        <dbReference type="PROSITE" id="PS51186"/>
    </source>
</evidence>
<dbReference type="Gene3D" id="3.40.630.30">
    <property type="match status" value="1"/>
</dbReference>
<protein>
    <submittedName>
        <fullName evidence="2">GNAT family N-acetyltransferase</fullName>
    </submittedName>
</protein>
<evidence type="ECO:0000313" key="3">
    <source>
        <dbReference type="Proteomes" id="UP001521150"/>
    </source>
</evidence>
<dbReference type="Pfam" id="PF00583">
    <property type="entry name" value="Acetyltransf_1"/>
    <property type="match status" value="1"/>
</dbReference>
<dbReference type="RefSeq" id="WP_233722842.1">
    <property type="nucleotide sequence ID" value="NZ_JAJVCN010000001.1"/>
</dbReference>